<feature type="region of interest" description="Disordered" evidence="1">
    <location>
        <begin position="31"/>
        <end position="71"/>
    </location>
</feature>
<evidence type="ECO:0000313" key="3">
    <source>
        <dbReference type="Proteomes" id="UP000322234"/>
    </source>
</evidence>
<evidence type="ECO:0000256" key="1">
    <source>
        <dbReference type="SAM" id="MobiDB-lite"/>
    </source>
</evidence>
<sequence length="136" mass="14221">MQRGAACFGHPRELAHGAWGSREPRPTICRSGALPTARSHTQRWGGNTAVPTHLTDGKTEATRPSKSSGCQDSPACGCLGGGGPYSPLSRLAFRVLPRFFARSSAPRGPSPPSIAMEEEIAALVIDNGSGMCKAGY</sequence>
<keyword evidence="3" id="KW-1185">Reference proteome</keyword>
<evidence type="ECO:0000313" key="2">
    <source>
        <dbReference type="EMBL" id="MXQ95987.1"/>
    </source>
</evidence>
<comment type="caution">
    <text evidence="2">The sequence shown here is derived from an EMBL/GenBank/DDBJ whole genome shotgun (WGS) entry which is preliminary data.</text>
</comment>
<dbReference type="EMBL" id="VBQZ03000151">
    <property type="protein sequence ID" value="MXQ95987.1"/>
    <property type="molecule type" value="Genomic_DNA"/>
</dbReference>
<accession>A0A6B0S4T7</accession>
<dbReference type="Proteomes" id="UP000322234">
    <property type="component" value="Unassembled WGS sequence"/>
</dbReference>
<dbReference type="AlphaFoldDB" id="A0A6B0S4T7"/>
<proteinExistence type="predicted"/>
<reference evidence="2" key="1">
    <citation type="submission" date="2019-10" db="EMBL/GenBank/DDBJ databases">
        <title>The sequence and de novo assembly of the wild yak genome.</title>
        <authorList>
            <person name="Liu Y."/>
        </authorList>
    </citation>
    <scope>NUCLEOTIDE SEQUENCE [LARGE SCALE GENOMIC DNA]</scope>
    <source>
        <strain evidence="2">WY2019</strain>
    </source>
</reference>
<organism evidence="2 3">
    <name type="scientific">Bos mutus</name>
    <name type="common">wild yak</name>
    <dbReference type="NCBI Taxonomy" id="72004"/>
    <lineage>
        <taxon>Eukaryota</taxon>
        <taxon>Metazoa</taxon>
        <taxon>Chordata</taxon>
        <taxon>Craniata</taxon>
        <taxon>Vertebrata</taxon>
        <taxon>Euteleostomi</taxon>
        <taxon>Mammalia</taxon>
        <taxon>Eutheria</taxon>
        <taxon>Laurasiatheria</taxon>
        <taxon>Artiodactyla</taxon>
        <taxon>Ruminantia</taxon>
        <taxon>Pecora</taxon>
        <taxon>Bovidae</taxon>
        <taxon>Bovinae</taxon>
        <taxon>Bos</taxon>
    </lineage>
</organism>
<protein>
    <submittedName>
        <fullName evidence="2">Uncharacterized protein</fullName>
    </submittedName>
</protein>
<gene>
    <name evidence="2" type="ORF">E5288_WYG022225</name>
</gene>
<name>A0A6B0S4T7_9CETA</name>